<gene>
    <name evidence="2" type="ORF">OXX778_LOCUS10530</name>
</gene>
<dbReference type="EMBL" id="CAJNOC010001680">
    <property type="protein sequence ID" value="CAF0883335.1"/>
    <property type="molecule type" value="Genomic_DNA"/>
</dbReference>
<name>A0A813YF93_9BILA</name>
<proteinExistence type="predicted"/>
<accession>A0A813YF93</accession>
<keyword evidence="1" id="KW-1133">Transmembrane helix</keyword>
<evidence type="ECO:0000256" key="1">
    <source>
        <dbReference type="SAM" id="Phobius"/>
    </source>
</evidence>
<evidence type="ECO:0000313" key="3">
    <source>
        <dbReference type="Proteomes" id="UP000663879"/>
    </source>
</evidence>
<keyword evidence="1" id="KW-0812">Transmembrane</keyword>
<sequence length="310" mass="36826">MNGDNKRLSHIFLLNAGKLISQNDSMEVINTLEDKKENNKLLKNLVRDFIIFSFIIKNRYIRAFINLQEVLFYAELSVLDISTAEENTDEITEKIHGSVKTILKELSNFELKANVGPDGINRMKELMEKYKENTQDKIFDYKMNESYWKLICEGLYFFIIIFLSTIFIAKMPFTLFRILIFAILLIFIILMTVLWIFSKHCKNNLKETRETFKANLEILKKLNLAFELLLCNSRKIEENVGILMKRLKLIDDYEARINRESMNQIFQNSINTIREILDNIDKIKNFDFSFWDNELRNLIKNQFKLEGYNF</sequence>
<organism evidence="2 3">
    <name type="scientific">Brachionus calyciflorus</name>
    <dbReference type="NCBI Taxonomy" id="104777"/>
    <lineage>
        <taxon>Eukaryota</taxon>
        <taxon>Metazoa</taxon>
        <taxon>Spiralia</taxon>
        <taxon>Gnathifera</taxon>
        <taxon>Rotifera</taxon>
        <taxon>Eurotatoria</taxon>
        <taxon>Monogononta</taxon>
        <taxon>Pseudotrocha</taxon>
        <taxon>Ploima</taxon>
        <taxon>Brachionidae</taxon>
        <taxon>Brachionus</taxon>
    </lineage>
</organism>
<reference evidence="2" key="1">
    <citation type="submission" date="2021-02" db="EMBL/GenBank/DDBJ databases">
        <authorList>
            <person name="Nowell W R."/>
        </authorList>
    </citation>
    <scope>NUCLEOTIDE SEQUENCE</scope>
    <source>
        <strain evidence="2">Ploen Becks lab</strain>
    </source>
</reference>
<protein>
    <submittedName>
        <fullName evidence="2">Uncharacterized protein</fullName>
    </submittedName>
</protein>
<feature type="transmembrane region" description="Helical" evidence="1">
    <location>
        <begin position="175"/>
        <end position="197"/>
    </location>
</feature>
<feature type="transmembrane region" description="Helical" evidence="1">
    <location>
        <begin position="147"/>
        <end position="169"/>
    </location>
</feature>
<keyword evidence="1" id="KW-0472">Membrane</keyword>
<comment type="caution">
    <text evidence="2">The sequence shown here is derived from an EMBL/GenBank/DDBJ whole genome shotgun (WGS) entry which is preliminary data.</text>
</comment>
<keyword evidence="3" id="KW-1185">Reference proteome</keyword>
<evidence type="ECO:0000313" key="2">
    <source>
        <dbReference type="EMBL" id="CAF0883335.1"/>
    </source>
</evidence>
<dbReference type="AlphaFoldDB" id="A0A813YF93"/>
<dbReference type="Proteomes" id="UP000663879">
    <property type="component" value="Unassembled WGS sequence"/>
</dbReference>